<comment type="caution">
    <text evidence="1">The sequence shown here is derived from an EMBL/GenBank/DDBJ whole genome shotgun (WGS) entry which is preliminary data.</text>
</comment>
<name>A0ABV8W0V7_9FLAO</name>
<protein>
    <submittedName>
        <fullName evidence="1">Uncharacterized protein</fullName>
    </submittedName>
</protein>
<keyword evidence="2" id="KW-1185">Reference proteome</keyword>
<dbReference type="RefSeq" id="WP_179003558.1">
    <property type="nucleotide sequence ID" value="NZ_JBHSCO010000001.1"/>
</dbReference>
<dbReference type="Proteomes" id="UP001595719">
    <property type="component" value="Unassembled WGS sequence"/>
</dbReference>
<accession>A0ABV8W0V7</accession>
<evidence type="ECO:0000313" key="2">
    <source>
        <dbReference type="Proteomes" id="UP001595719"/>
    </source>
</evidence>
<sequence length="220" mass="24284">MGASAVEPAWYADLHPFAEEKDFNFKYDSNNVYKDEGIFGLKNGDIATIGVLSGGLSGLMNKLSVVKFHNATPAGKFAVNFNGSMRYWSDSFKGGTRLNIPSSFVQTAKNSSNSLKLASKFGGYASITGSYLGYYGAAENLYNKNYYGAVSEFGGTYLGNFLAKRYGSDVGIAWTIGWNVLGPWLTNTEVYNRFFFGKDSAVYQNLEIKNGWYESKIFKD</sequence>
<reference evidence="2" key="1">
    <citation type="journal article" date="2019" name="Int. J. Syst. Evol. Microbiol.">
        <title>The Global Catalogue of Microorganisms (GCM) 10K type strain sequencing project: providing services to taxonomists for standard genome sequencing and annotation.</title>
        <authorList>
            <consortium name="The Broad Institute Genomics Platform"/>
            <consortium name="The Broad Institute Genome Sequencing Center for Infectious Disease"/>
            <person name="Wu L."/>
            <person name="Ma J."/>
        </authorList>
    </citation>
    <scope>NUCLEOTIDE SEQUENCE [LARGE SCALE GENOMIC DNA]</scope>
    <source>
        <strain evidence="2">CGMCC 1.15345</strain>
    </source>
</reference>
<evidence type="ECO:0000313" key="1">
    <source>
        <dbReference type="EMBL" id="MFC4389772.1"/>
    </source>
</evidence>
<dbReference type="EMBL" id="JBHSCO010000001">
    <property type="protein sequence ID" value="MFC4389772.1"/>
    <property type="molecule type" value="Genomic_DNA"/>
</dbReference>
<organism evidence="1 2">
    <name type="scientific">Flavobacterium quisquiliarum</name>
    <dbReference type="NCBI Taxonomy" id="1834436"/>
    <lineage>
        <taxon>Bacteria</taxon>
        <taxon>Pseudomonadati</taxon>
        <taxon>Bacteroidota</taxon>
        <taxon>Flavobacteriia</taxon>
        <taxon>Flavobacteriales</taxon>
        <taxon>Flavobacteriaceae</taxon>
        <taxon>Flavobacterium</taxon>
    </lineage>
</organism>
<gene>
    <name evidence="1" type="ORF">ACFOY0_02085</name>
</gene>
<proteinExistence type="predicted"/>